<evidence type="ECO:0000313" key="2">
    <source>
        <dbReference type="Proteomes" id="UP000515971"/>
    </source>
</evidence>
<keyword evidence="2" id="KW-1185">Reference proteome</keyword>
<dbReference type="EMBL" id="CP060718">
    <property type="protein sequence ID" value="QNN68428.1"/>
    <property type="molecule type" value="Genomic_DNA"/>
</dbReference>
<dbReference type="RefSeq" id="WP_187539937.1">
    <property type="nucleotide sequence ID" value="NZ_BAABJT010000001.1"/>
</dbReference>
<sequence length="129" mass="13344">MIAILGASALALVGLQAGIAAPTDAFRGCLREASAKASNEKIGADAIEGYLRTNCSVQMDALKAAVVAFRVKNGMAKKAAAEDATMTVDDYVATPVEKYKFMAEQLTAKPQGVAMTPAAQPAAAEPKKQ</sequence>
<protein>
    <submittedName>
        <fullName evidence="1">Uncharacterized protein</fullName>
    </submittedName>
</protein>
<name>A0A7G9SKQ3_9SPHN</name>
<proteinExistence type="predicted"/>
<gene>
    <name evidence="1" type="ORF">H9L13_06110</name>
</gene>
<dbReference type="AlphaFoldDB" id="A0A7G9SKQ3"/>
<accession>A0A7G9SKQ3</accession>
<evidence type="ECO:0000313" key="1">
    <source>
        <dbReference type="EMBL" id="QNN68428.1"/>
    </source>
</evidence>
<dbReference type="Proteomes" id="UP000515971">
    <property type="component" value="Chromosome"/>
</dbReference>
<organism evidence="1 2">
    <name type="scientific">Sphingomonas lutea</name>
    <dbReference type="NCBI Taxonomy" id="1045317"/>
    <lineage>
        <taxon>Bacteria</taxon>
        <taxon>Pseudomonadati</taxon>
        <taxon>Pseudomonadota</taxon>
        <taxon>Alphaproteobacteria</taxon>
        <taxon>Sphingomonadales</taxon>
        <taxon>Sphingomonadaceae</taxon>
        <taxon>Sphingomonas</taxon>
    </lineage>
</organism>
<dbReference type="KEGG" id="slut:H9L13_06110"/>
<reference evidence="1 2" key="1">
    <citation type="submission" date="2020-08" db="EMBL/GenBank/DDBJ databases">
        <title>Genome sequence of Sphingomonas lutea KCTC 23642T.</title>
        <authorList>
            <person name="Hyun D.-W."/>
            <person name="Bae J.-W."/>
        </authorList>
    </citation>
    <scope>NUCLEOTIDE SEQUENCE [LARGE SCALE GENOMIC DNA]</scope>
    <source>
        <strain evidence="1 2">KCTC 23642</strain>
    </source>
</reference>